<dbReference type="GO" id="GO:0005654">
    <property type="term" value="C:nucleoplasm"/>
    <property type="evidence" value="ECO:0007669"/>
    <property type="project" value="UniProtKB-ARBA"/>
</dbReference>
<dbReference type="PROSITE" id="PS50833">
    <property type="entry name" value="BRIX"/>
    <property type="match status" value="1"/>
</dbReference>
<sequence>MIRKQARQRADYLHRRALLLRDAEIAEKRAKLRSSLATGRPLDAGAADVQVRKDLQYDESRPDRTANEALDLDDEYSQMSGIVDPRVLVTTSRDPSARLSAFSKEIRLLLPTSIRLNRGGTILPDLTRSAQASGLSDIVLLHEHRGVPTALSISHLSFGPTISFSLHNVVLRHDIPNSLRGTVSESYPHIILDGFQSRLGQRVAKILKHIFPPREALTTKGKLGSRVVTFKNIDDIIEVRHHVFVKTGYDSVELSEIGPRMSMKPFEIRAGTLGDKNSDVEWALTQYTRTSRKREYL</sequence>
<dbReference type="SMART" id="SM00879">
    <property type="entry name" value="Brix"/>
    <property type="match status" value="1"/>
</dbReference>
<keyword evidence="4" id="KW-1185">Reference proteome</keyword>
<comment type="caution">
    <text evidence="3">The sequence shown here is derived from an EMBL/GenBank/DDBJ whole genome shotgun (WGS) entry which is preliminary data.</text>
</comment>
<dbReference type="InterPro" id="IPR007109">
    <property type="entry name" value="Brix"/>
</dbReference>
<dbReference type="GO" id="GO:0042134">
    <property type="term" value="F:rRNA primary transcript binding"/>
    <property type="evidence" value="ECO:0007669"/>
    <property type="project" value="InterPro"/>
</dbReference>
<dbReference type="GO" id="GO:0030515">
    <property type="term" value="F:snoRNA binding"/>
    <property type="evidence" value="ECO:0007669"/>
    <property type="project" value="TreeGrafter"/>
</dbReference>
<proteinExistence type="predicted"/>
<dbReference type="Pfam" id="PF04427">
    <property type="entry name" value="Brix"/>
    <property type="match status" value="1"/>
</dbReference>
<dbReference type="Proteomes" id="UP001295740">
    <property type="component" value="Unassembled WGS sequence"/>
</dbReference>
<dbReference type="EMBL" id="CAUWAG010000004">
    <property type="protein sequence ID" value="CAJ2502837.1"/>
    <property type="molecule type" value="Genomic_DNA"/>
</dbReference>
<dbReference type="GO" id="GO:0042274">
    <property type="term" value="P:ribosomal small subunit biogenesis"/>
    <property type="evidence" value="ECO:0007669"/>
    <property type="project" value="UniProtKB-ARBA"/>
</dbReference>
<gene>
    <name evidence="3" type="ORF">KHLLAP_LOCUS3305</name>
</gene>
<dbReference type="PANTHER" id="PTHR22734">
    <property type="entry name" value="U3 SMALL NUCLEOLAR RIBONUCLEOPROTEIN PROTEIN IMP4"/>
    <property type="match status" value="1"/>
</dbReference>
<evidence type="ECO:0000313" key="4">
    <source>
        <dbReference type="Proteomes" id="UP001295740"/>
    </source>
</evidence>
<name>A0AAI8VDE3_9PEZI</name>
<feature type="domain" description="Brix" evidence="2">
    <location>
        <begin position="85"/>
        <end position="274"/>
    </location>
</feature>
<dbReference type="GO" id="GO:0034457">
    <property type="term" value="C:Mpp10 complex"/>
    <property type="evidence" value="ECO:0007669"/>
    <property type="project" value="UniProtKB-ARBA"/>
</dbReference>
<dbReference type="FunFam" id="3.40.50.10480:FF:000001">
    <property type="entry name" value="IMP4, U3 small nucleolar ribonucleoprotein"/>
    <property type="match status" value="1"/>
</dbReference>
<dbReference type="SUPFAM" id="SSF52954">
    <property type="entry name" value="Class II aaRS ABD-related"/>
    <property type="match status" value="1"/>
</dbReference>
<evidence type="ECO:0000313" key="3">
    <source>
        <dbReference type="EMBL" id="CAJ2502837.1"/>
    </source>
</evidence>
<dbReference type="InterPro" id="IPR044281">
    <property type="entry name" value="IMP4/RPF1"/>
</dbReference>
<dbReference type="AlphaFoldDB" id="A0AAI8VDE3"/>
<evidence type="ECO:0000256" key="1">
    <source>
        <dbReference type="ARBA" id="ARBA00040513"/>
    </source>
</evidence>
<reference evidence="3" key="1">
    <citation type="submission" date="2023-10" db="EMBL/GenBank/DDBJ databases">
        <authorList>
            <person name="Hackl T."/>
        </authorList>
    </citation>
    <scope>NUCLEOTIDE SEQUENCE</scope>
</reference>
<dbReference type="Gene3D" id="3.40.50.10480">
    <property type="entry name" value="Probable brix-domain ribosomal biogenesis protein"/>
    <property type="match status" value="1"/>
</dbReference>
<dbReference type="GO" id="GO:0032040">
    <property type="term" value="C:small-subunit processome"/>
    <property type="evidence" value="ECO:0007669"/>
    <property type="project" value="TreeGrafter"/>
</dbReference>
<dbReference type="PANTHER" id="PTHR22734:SF2">
    <property type="entry name" value="U3 SMALL NUCLEOLAR RIBONUCLEOPROTEIN PROTEIN IMP4"/>
    <property type="match status" value="1"/>
</dbReference>
<evidence type="ECO:0000259" key="2">
    <source>
        <dbReference type="PROSITE" id="PS50833"/>
    </source>
</evidence>
<dbReference type="GO" id="GO:0006364">
    <property type="term" value="P:rRNA processing"/>
    <property type="evidence" value="ECO:0007669"/>
    <property type="project" value="InterPro"/>
</dbReference>
<accession>A0AAI8VDE3</accession>
<organism evidence="3 4">
    <name type="scientific">Anthostomella pinea</name>
    <dbReference type="NCBI Taxonomy" id="933095"/>
    <lineage>
        <taxon>Eukaryota</taxon>
        <taxon>Fungi</taxon>
        <taxon>Dikarya</taxon>
        <taxon>Ascomycota</taxon>
        <taxon>Pezizomycotina</taxon>
        <taxon>Sordariomycetes</taxon>
        <taxon>Xylariomycetidae</taxon>
        <taxon>Xylariales</taxon>
        <taxon>Xylariaceae</taxon>
        <taxon>Anthostomella</taxon>
    </lineage>
</organism>
<protein>
    <recommendedName>
        <fullName evidence="1">U3 small nucleolar ribonucleoprotein protein IMP4</fullName>
    </recommendedName>
</protein>